<reference evidence="1 2" key="1">
    <citation type="submission" date="2024-09" db="EMBL/GenBank/DDBJ databases">
        <authorList>
            <person name="Sun Q."/>
            <person name="Mori K."/>
        </authorList>
    </citation>
    <scope>NUCLEOTIDE SEQUENCE [LARGE SCALE GENOMIC DNA]</scope>
    <source>
        <strain evidence="1 2">CCM 7759</strain>
    </source>
</reference>
<comment type="caution">
    <text evidence="1">The sequence shown here is derived from an EMBL/GenBank/DDBJ whole genome shotgun (WGS) entry which is preliminary data.</text>
</comment>
<sequence length="104" mass="11910">MDDVLDRELDPELQLELLKLEILQSLARSERALSRISECLADQVEASIRLAPGSVPRLQEYMQAIAGYERYMAERLAVLLPAPPVKRRRIGRPAPPWLHPRLSR</sequence>
<protein>
    <submittedName>
        <fullName evidence="1">Uncharacterized protein</fullName>
    </submittedName>
</protein>
<accession>A0ABV6DJ78</accession>
<dbReference type="Proteomes" id="UP001589776">
    <property type="component" value="Unassembled WGS sequence"/>
</dbReference>
<organism evidence="1 2">
    <name type="scientific">Paenibacillus chartarius</name>
    <dbReference type="NCBI Taxonomy" id="747481"/>
    <lineage>
        <taxon>Bacteria</taxon>
        <taxon>Bacillati</taxon>
        <taxon>Bacillota</taxon>
        <taxon>Bacilli</taxon>
        <taxon>Bacillales</taxon>
        <taxon>Paenibacillaceae</taxon>
        <taxon>Paenibacillus</taxon>
    </lineage>
</organism>
<dbReference type="RefSeq" id="WP_377469897.1">
    <property type="nucleotide sequence ID" value="NZ_JBHLWN010000031.1"/>
</dbReference>
<keyword evidence="2" id="KW-1185">Reference proteome</keyword>
<evidence type="ECO:0000313" key="2">
    <source>
        <dbReference type="Proteomes" id="UP001589776"/>
    </source>
</evidence>
<evidence type="ECO:0000313" key="1">
    <source>
        <dbReference type="EMBL" id="MFC0212694.1"/>
    </source>
</evidence>
<name>A0ABV6DJ78_9BACL</name>
<proteinExistence type="predicted"/>
<dbReference type="EMBL" id="JBHLWN010000031">
    <property type="protein sequence ID" value="MFC0212694.1"/>
    <property type="molecule type" value="Genomic_DNA"/>
</dbReference>
<gene>
    <name evidence="1" type="ORF">ACFFK0_09480</name>
</gene>